<keyword evidence="6" id="KW-0443">Lipid metabolism</keyword>
<keyword evidence="2" id="KW-0444">Lipid biosynthesis</keyword>
<dbReference type="EC" id="2.3.1.129" evidence="9"/>
<proteinExistence type="predicted"/>
<evidence type="ECO:0000313" key="9">
    <source>
        <dbReference type="EMBL" id="WRQ89223.1"/>
    </source>
</evidence>
<name>A0ABZ1CCK2_9BACT</name>
<reference evidence="9 10" key="1">
    <citation type="submission" date="2023-12" db="EMBL/GenBank/DDBJ databases">
        <title>Description of an unclassified Opitutus bacterium of Verrucomicrobiota.</title>
        <authorList>
            <person name="Zhang D.-F."/>
        </authorList>
    </citation>
    <scope>NUCLEOTIDE SEQUENCE [LARGE SCALE GENOMIC DNA]</scope>
    <source>
        <strain evidence="9 10">WL0086</strain>
    </source>
</reference>
<keyword evidence="4 9" id="KW-0808">Transferase</keyword>
<evidence type="ECO:0000256" key="7">
    <source>
        <dbReference type="ARBA" id="ARBA00023315"/>
    </source>
</evidence>
<dbReference type="PANTHER" id="PTHR43480">
    <property type="entry name" value="ACYL-[ACYL-CARRIER-PROTEIN]--UDP-N-ACETYLGLUCOSAMINE O-ACYLTRANSFERASE"/>
    <property type="match status" value="1"/>
</dbReference>
<dbReference type="InterPro" id="IPR037157">
    <property type="entry name" value="Acetyltransf_C_sf"/>
</dbReference>
<keyword evidence="1" id="KW-0963">Cytoplasm</keyword>
<dbReference type="Gene3D" id="1.20.1180.10">
    <property type="entry name" value="Udp N-acetylglucosamine O-acyltransferase, C-terminal domain"/>
    <property type="match status" value="1"/>
</dbReference>
<sequence>MGTLIHPGAHVDPAAQLGVDVEVMPGAVVTRWARLGDRVVVHPTAVIGGDPQYLGFKRETPTWVEVGADTVLREGVTLNRAIHEDAVTSIGARCFFMANSHAGHDAQVADDVILANGALLAGHVEVGAFSFIGGNAAVHQFCRIGPVAMIGGVSPITGDVPPYCMVADRSVVAGLNVVGLKRRGWPREVIRELKDAYRAVMRPTGNMRTVAAELLPDVSSEQARTFLEFFTTGGKRPIARPRRGRDDGGDDA</sequence>
<evidence type="ECO:0000256" key="4">
    <source>
        <dbReference type="ARBA" id="ARBA00022679"/>
    </source>
</evidence>
<evidence type="ECO:0000256" key="2">
    <source>
        <dbReference type="ARBA" id="ARBA00022516"/>
    </source>
</evidence>
<dbReference type="NCBIfam" id="NF003657">
    <property type="entry name" value="PRK05289.1"/>
    <property type="match status" value="1"/>
</dbReference>
<organism evidence="9 10">
    <name type="scientific">Actomonas aquatica</name>
    <dbReference type="NCBI Taxonomy" id="2866162"/>
    <lineage>
        <taxon>Bacteria</taxon>
        <taxon>Pseudomonadati</taxon>
        <taxon>Verrucomicrobiota</taxon>
        <taxon>Opitutia</taxon>
        <taxon>Opitutales</taxon>
        <taxon>Opitutaceae</taxon>
        <taxon>Actomonas</taxon>
    </lineage>
</organism>
<dbReference type="PANTHER" id="PTHR43480:SF1">
    <property type="entry name" value="ACYL-[ACYL-CARRIER-PROTEIN]--UDP-N-ACETYLGLUCOSAMINE O-ACYLTRANSFERASE, MITOCHONDRIAL-RELATED"/>
    <property type="match status" value="1"/>
</dbReference>
<keyword evidence="7 9" id="KW-0012">Acyltransferase</keyword>
<evidence type="ECO:0000313" key="10">
    <source>
        <dbReference type="Proteomes" id="UP000738431"/>
    </source>
</evidence>
<dbReference type="RefSeq" id="WP_221031090.1">
    <property type="nucleotide sequence ID" value="NZ_CP139781.1"/>
</dbReference>
<dbReference type="GO" id="GO:0008780">
    <property type="term" value="F:acyl-[acyl-carrier-protein]-UDP-N-acetylglucosamine O-acyltransferase activity"/>
    <property type="evidence" value="ECO:0007669"/>
    <property type="project" value="UniProtKB-EC"/>
</dbReference>
<evidence type="ECO:0000256" key="5">
    <source>
        <dbReference type="ARBA" id="ARBA00022737"/>
    </source>
</evidence>
<dbReference type="SUPFAM" id="SSF51161">
    <property type="entry name" value="Trimeric LpxA-like enzymes"/>
    <property type="match status" value="1"/>
</dbReference>
<evidence type="ECO:0000256" key="6">
    <source>
        <dbReference type="ARBA" id="ARBA00023098"/>
    </source>
</evidence>
<dbReference type="InterPro" id="IPR010137">
    <property type="entry name" value="Lipid_A_LpxA"/>
</dbReference>
<dbReference type="Proteomes" id="UP000738431">
    <property type="component" value="Chromosome"/>
</dbReference>
<keyword evidence="5" id="KW-0677">Repeat</keyword>
<evidence type="ECO:0000256" key="1">
    <source>
        <dbReference type="ARBA" id="ARBA00022490"/>
    </source>
</evidence>
<dbReference type="InterPro" id="IPR011004">
    <property type="entry name" value="Trimer_LpxA-like_sf"/>
</dbReference>
<keyword evidence="10" id="KW-1185">Reference proteome</keyword>
<gene>
    <name evidence="9" type="primary">lpxA</name>
    <name evidence="9" type="ORF">K1X11_007370</name>
</gene>
<dbReference type="EMBL" id="CP139781">
    <property type="protein sequence ID" value="WRQ89223.1"/>
    <property type="molecule type" value="Genomic_DNA"/>
</dbReference>
<dbReference type="InterPro" id="IPR029098">
    <property type="entry name" value="Acetyltransf_C"/>
</dbReference>
<dbReference type="PIRSF" id="PIRSF000456">
    <property type="entry name" value="UDP-GlcNAc_acltr"/>
    <property type="match status" value="1"/>
</dbReference>
<dbReference type="PROSITE" id="PS00101">
    <property type="entry name" value="HEXAPEP_TRANSFERASES"/>
    <property type="match status" value="1"/>
</dbReference>
<keyword evidence="3" id="KW-0441">Lipid A biosynthesis</keyword>
<accession>A0ABZ1CCK2</accession>
<dbReference type="InterPro" id="IPR018357">
    <property type="entry name" value="Hexapep_transf_CS"/>
</dbReference>
<dbReference type="Pfam" id="PF13720">
    <property type="entry name" value="Acetyltransf_11"/>
    <property type="match status" value="1"/>
</dbReference>
<protein>
    <submittedName>
        <fullName evidence="9">Acyl-ACP--UDP-N-acetylglucosamine O-acyltransferase</fullName>
        <ecNumber evidence="9">2.3.1.129</ecNumber>
    </submittedName>
</protein>
<evidence type="ECO:0000256" key="3">
    <source>
        <dbReference type="ARBA" id="ARBA00022556"/>
    </source>
</evidence>
<dbReference type="Gene3D" id="2.160.10.10">
    <property type="entry name" value="Hexapeptide repeat proteins"/>
    <property type="match status" value="1"/>
</dbReference>
<feature type="domain" description="UDP N-acetylglucosamine O-acyltransferase C-terminal" evidence="8">
    <location>
        <begin position="159"/>
        <end position="237"/>
    </location>
</feature>
<evidence type="ECO:0000259" key="8">
    <source>
        <dbReference type="Pfam" id="PF13720"/>
    </source>
</evidence>